<dbReference type="EMBL" id="KB446562">
    <property type="protein sequence ID" value="EME79365.1"/>
    <property type="molecule type" value="Genomic_DNA"/>
</dbReference>
<dbReference type="AlphaFoldDB" id="M2YNR3"/>
<dbReference type="RefSeq" id="XP_007930094.1">
    <property type="nucleotide sequence ID" value="XM_007931903.1"/>
</dbReference>
<accession>M2YNR3</accession>
<protein>
    <submittedName>
        <fullName evidence="2">Uncharacterized protein</fullName>
    </submittedName>
</protein>
<proteinExistence type="predicted"/>
<name>M2YNR3_PSEFD</name>
<dbReference type="GeneID" id="19333870"/>
<dbReference type="VEuPathDB" id="FungiDB:MYCFIDRAFT_177967"/>
<sequence length="392" mass="43263">MRTLQRLMRNAKLLLASTSRDSDEASNHKPFASEIDSILLTALLVLKPRQARVLLKGAGLSRYGLLNSAEKYLVREDLDRYFQNEKAASKSERSARTPGPSYIVLASPGRAGARVSGSCSEIVRFVFGMDELRHCTEPLLKVFDQIPRRKAGSTAPKGFCGGFVLQLMSAKQNSELLENIGGPGSQTKPRGMNKPRQPWKGDEGHDLGRRILQRRHPRGQSLSWHNAARINACVLTGYRSDGPRRKGRRSLVVQEACTTSRSGPGPDREQALDGHIDYCIHACGAKSSAGIRRAFWPRNRQARSKARLSRHPREHAAGDIPTCCPSANHYFQWPKPGVELDSKFLGLDLLAGSSIPLPARSVEKWGSSWVSQLSPAVELTDRSETVRPACGR</sequence>
<dbReference type="KEGG" id="pfj:MYCFIDRAFT_177967"/>
<organism evidence="2 3">
    <name type="scientific">Pseudocercospora fijiensis (strain CIRAD86)</name>
    <name type="common">Black leaf streak disease fungus</name>
    <name type="synonym">Mycosphaerella fijiensis</name>
    <dbReference type="NCBI Taxonomy" id="383855"/>
    <lineage>
        <taxon>Eukaryota</taxon>
        <taxon>Fungi</taxon>
        <taxon>Dikarya</taxon>
        <taxon>Ascomycota</taxon>
        <taxon>Pezizomycotina</taxon>
        <taxon>Dothideomycetes</taxon>
        <taxon>Dothideomycetidae</taxon>
        <taxon>Mycosphaerellales</taxon>
        <taxon>Mycosphaerellaceae</taxon>
        <taxon>Pseudocercospora</taxon>
    </lineage>
</organism>
<gene>
    <name evidence="2" type="ORF">MYCFIDRAFT_177967</name>
</gene>
<dbReference type="Proteomes" id="UP000016932">
    <property type="component" value="Unassembled WGS sequence"/>
</dbReference>
<reference evidence="2 3" key="1">
    <citation type="journal article" date="2012" name="PLoS Pathog.">
        <title>Diverse lifestyles and strategies of plant pathogenesis encoded in the genomes of eighteen Dothideomycetes fungi.</title>
        <authorList>
            <person name="Ohm R.A."/>
            <person name="Feau N."/>
            <person name="Henrissat B."/>
            <person name="Schoch C.L."/>
            <person name="Horwitz B.A."/>
            <person name="Barry K.W."/>
            <person name="Condon B.J."/>
            <person name="Copeland A.C."/>
            <person name="Dhillon B."/>
            <person name="Glaser F."/>
            <person name="Hesse C.N."/>
            <person name="Kosti I."/>
            <person name="LaButti K."/>
            <person name="Lindquist E.A."/>
            <person name="Lucas S."/>
            <person name="Salamov A.A."/>
            <person name="Bradshaw R.E."/>
            <person name="Ciuffetti L."/>
            <person name="Hamelin R.C."/>
            <person name="Kema G.H.J."/>
            <person name="Lawrence C."/>
            <person name="Scott J.A."/>
            <person name="Spatafora J.W."/>
            <person name="Turgeon B.G."/>
            <person name="de Wit P.J.G.M."/>
            <person name="Zhong S."/>
            <person name="Goodwin S.B."/>
            <person name="Grigoriev I.V."/>
        </authorList>
    </citation>
    <scope>NUCLEOTIDE SEQUENCE [LARGE SCALE GENOMIC DNA]</scope>
    <source>
        <strain evidence="2 3">CIRAD86</strain>
    </source>
</reference>
<keyword evidence="3" id="KW-1185">Reference proteome</keyword>
<feature type="region of interest" description="Disordered" evidence="1">
    <location>
        <begin position="242"/>
        <end position="268"/>
    </location>
</feature>
<dbReference type="HOGENOM" id="CLU_704224_0_0_1"/>
<evidence type="ECO:0000256" key="1">
    <source>
        <dbReference type="SAM" id="MobiDB-lite"/>
    </source>
</evidence>
<evidence type="ECO:0000313" key="3">
    <source>
        <dbReference type="Proteomes" id="UP000016932"/>
    </source>
</evidence>
<feature type="region of interest" description="Disordered" evidence="1">
    <location>
        <begin position="180"/>
        <end position="205"/>
    </location>
</feature>
<evidence type="ECO:0000313" key="2">
    <source>
        <dbReference type="EMBL" id="EME79365.1"/>
    </source>
</evidence>